<protein>
    <submittedName>
        <fullName evidence="1">Uncharacterized protein</fullName>
    </submittedName>
</protein>
<name>A0A8H7CJZ9_9AGAR</name>
<sequence length="180" mass="20609">MPSLTAALCFSPPAPAANTLYYRILVQHSSHCYLSHVPIYWRAFVFSDKGRAERFSAIVSYSNEIPDQCLTRFNILDKVTRRCIASRLFVKKLNSAIMIFISRTSSASVRHVSKLTTSLSSMRRAPALAKYDLRERDLQFTRLLTPEWINPKRTSKRPPKLICESCVKEICAFSFSFSFT</sequence>
<dbReference type="AlphaFoldDB" id="A0A8H7CJZ9"/>
<dbReference type="EMBL" id="JACAZH010000032">
    <property type="protein sequence ID" value="KAF7338787.1"/>
    <property type="molecule type" value="Genomic_DNA"/>
</dbReference>
<keyword evidence="2" id="KW-1185">Reference proteome</keyword>
<organism evidence="1 2">
    <name type="scientific">Mycena sanguinolenta</name>
    <dbReference type="NCBI Taxonomy" id="230812"/>
    <lineage>
        <taxon>Eukaryota</taxon>
        <taxon>Fungi</taxon>
        <taxon>Dikarya</taxon>
        <taxon>Basidiomycota</taxon>
        <taxon>Agaricomycotina</taxon>
        <taxon>Agaricomycetes</taxon>
        <taxon>Agaricomycetidae</taxon>
        <taxon>Agaricales</taxon>
        <taxon>Marasmiineae</taxon>
        <taxon>Mycenaceae</taxon>
        <taxon>Mycena</taxon>
    </lineage>
</organism>
<proteinExistence type="predicted"/>
<reference evidence="1" key="1">
    <citation type="submission" date="2020-05" db="EMBL/GenBank/DDBJ databases">
        <title>Mycena genomes resolve the evolution of fungal bioluminescence.</title>
        <authorList>
            <person name="Tsai I.J."/>
        </authorList>
    </citation>
    <scope>NUCLEOTIDE SEQUENCE</scope>
    <source>
        <strain evidence="1">160909Yilan</strain>
    </source>
</reference>
<gene>
    <name evidence="1" type="ORF">MSAN_02201200</name>
</gene>
<accession>A0A8H7CJZ9</accession>
<dbReference type="Proteomes" id="UP000623467">
    <property type="component" value="Unassembled WGS sequence"/>
</dbReference>
<evidence type="ECO:0000313" key="2">
    <source>
        <dbReference type="Proteomes" id="UP000623467"/>
    </source>
</evidence>
<evidence type="ECO:0000313" key="1">
    <source>
        <dbReference type="EMBL" id="KAF7338787.1"/>
    </source>
</evidence>
<comment type="caution">
    <text evidence="1">The sequence shown here is derived from an EMBL/GenBank/DDBJ whole genome shotgun (WGS) entry which is preliminary data.</text>
</comment>